<sequence>MVPAEEPSPRLSFNSSVTWRSIHEITIKGISPLKLIPIADDTHCLSESNIRDTTSSILKKLRYSVREHAQASTATELLQYCQQYDEAN</sequence>
<reference evidence="1 2" key="1">
    <citation type="submission" date="2014-04" db="EMBL/GenBank/DDBJ databases">
        <title>Evolutionary Origins and Diversification of the Mycorrhizal Mutualists.</title>
        <authorList>
            <consortium name="DOE Joint Genome Institute"/>
            <consortium name="Mycorrhizal Genomics Consortium"/>
            <person name="Kohler A."/>
            <person name="Kuo A."/>
            <person name="Nagy L.G."/>
            <person name="Floudas D."/>
            <person name="Copeland A."/>
            <person name="Barry K.W."/>
            <person name="Cichocki N."/>
            <person name="Veneault-Fourrey C."/>
            <person name="LaButti K."/>
            <person name="Lindquist E.A."/>
            <person name="Lipzen A."/>
            <person name="Lundell T."/>
            <person name="Morin E."/>
            <person name="Murat C."/>
            <person name="Riley R."/>
            <person name="Ohm R."/>
            <person name="Sun H."/>
            <person name="Tunlid A."/>
            <person name="Henrissat B."/>
            <person name="Grigoriev I.V."/>
            <person name="Hibbett D.S."/>
            <person name="Martin F."/>
        </authorList>
    </citation>
    <scope>NUCLEOTIDE SEQUENCE [LARGE SCALE GENOMIC DNA]</scope>
    <source>
        <strain evidence="1 2">Koide BX008</strain>
    </source>
</reference>
<keyword evidence="2" id="KW-1185">Reference proteome</keyword>
<dbReference type="AlphaFoldDB" id="A0A0C2WG67"/>
<dbReference type="Proteomes" id="UP000054549">
    <property type="component" value="Unassembled WGS sequence"/>
</dbReference>
<dbReference type="InParanoid" id="A0A0C2WG67"/>
<evidence type="ECO:0000313" key="1">
    <source>
        <dbReference type="EMBL" id="KIL60437.1"/>
    </source>
</evidence>
<accession>A0A0C2WG67</accession>
<proteinExistence type="predicted"/>
<evidence type="ECO:0000313" key="2">
    <source>
        <dbReference type="Proteomes" id="UP000054549"/>
    </source>
</evidence>
<dbReference type="OrthoDB" id="1262810at2759"/>
<dbReference type="EMBL" id="KN818299">
    <property type="protein sequence ID" value="KIL60437.1"/>
    <property type="molecule type" value="Genomic_DNA"/>
</dbReference>
<gene>
    <name evidence="1" type="ORF">M378DRAFT_168185</name>
</gene>
<protein>
    <submittedName>
        <fullName evidence="1">Uncharacterized protein</fullName>
    </submittedName>
</protein>
<name>A0A0C2WG67_AMAMK</name>
<organism evidence="1 2">
    <name type="scientific">Amanita muscaria (strain Koide BX008)</name>
    <dbReference type="NCBI Taxonomy" id="946122"/>
    <lineage>
        <taxon>Eukaryota</taxon>
        <taxon>Fungi</taxon>
        <taxon>Dikarya</taxon>
        <taxon>Basidiomycota</taxon>
        <taxon>Agaricomycotina</taxon>
        <taxon>Agaricomycetes</taxon>
        <taxon>Agaricomycetidae</taxon>
        <taxon>Agaricales</taxon>
        <taxon>Pluteineae</taxon>
        <taxon>Amanitaceae</taxon>
        <taxon>Amanita</taxon>
    </lineage>
</organism>
<dbReference type="HOGENOM" id="CLU_2468587_0_0_1"/>